<keyword evidence="5" id="KW-0418">Kinase</keyword>
<dbReference type="InterPro" id="IPR001789">
    <property type="entry name" value="Sig_transdc_resp-reg_receiver"/>
</dbReference>
<dbReference type="STRING" id="44742.AXF13_03265"/>
<evidence type="ECO:0000313" key="6">
    <source>
        <dbReference type="Proteomes" id="UP000069241"/>
    </source>
</evidence>
<dbReference type="GO" id="GO:0016301">
    <property type="term" value="F:kinase activity"/>
    <property type="evidence" value="ECO:0007669"/>
    <property type="project" value="UniProtKB-KW"/>
</dbReference>
<dbReference type="SUPFAM" id="SSF52172">
    <property type="entry name" value="CheY-like"/>
    <property type="match status" value="1"/>
</dbReference>
<dbReference type="GO" id="GO:0000160">
    <property type="term" value="P:phosphorelay signal transduction system"/>
    <property type="evidence" value="ECO:0007669"/>
    <property type="project" value="InterPro"/>
</dbReference>
<dbReference type="Gene3D" id="3.40.50.2300">
    <property type="match status" value="1"/>
</dbReference>
<dbReference type="Gene3D" id="1.25.40.10">
    <property type="entry name" value="Tetratricopeptide repeat domain"/>
    <property type="match status" value="1"/>
</dbReference>
<gene>
    <name evidence="5" type="ORF">AXF13_03265</name>
</gene>
<dbReference type="RefSeq" id="WP_062251629.1">
    <property type="nucleotide sequence ID" value="NZ_CP014229.1"/>
</dbReference>
<dbReference type="PANTHER" id="PTHR44591">
    <property type="entry name" value="STRESS RESPONSE REGULATOR PROTEIN 1"/>
    <property type="match status" value="1"/>
</dbReference>
<name>A0A109W3T1_9BACT</name>
<keyword evidence="5" id="KW-0808">Transferase</keyword>
<dbReference type="SUPFAM" id="SSF48452">
    <property type="entry name" value="TPR-like"/>
    <property type="match status" value="1"/>
</dbReference>
<dbReference type="InterPro" id="IPR050595">
    <property type="entry name" value="Bact_response_regulator"/>
</dbReference>
<accession>A0A109W3T1</accession>
<feature type="region of interest" description="Disordered" evidence="3">
    <location>
        <begin position="365"/>
        <end position="480"/>
    </location>
</feature>
<organism evidence="5 6">
    <name type="scientific">Desulfovibrio fairfieldensis</name>
    <dbReference type="NCBI Taxonomy" id="44742"/>
    <lineage>
        <taxon>Bacteria</taxon>
        <taxon>Pseudomonadati</taxon>
        <taxon>Thermodesulfobacteriota</taxon>
        <taxon>Desulfovibrionia</taxon>
        <taxon>Desulfovibrionales</taxon>
        <taxon>Desulfovibrionaceae</taxon>
        <taxon>Desulfovibrio</taxon>
    </lineage>
</organism>
<dbReference type="PROSITE" id="PS50110">
    <property type="entry name" value="RESPONSE_REGULATORY"/>
    <property type="match status" value="1"/>
</dbReference>
<comment type="caution">
    <text evidence="2">Lacks conserved residue(s) required for the propagation of feature annotation.</text>
</comment>
<evidence type="ECO:0000256" key="2">
    <source>
        <dbReference type="PROSITE-ProRule" id="PRU00169"/>
    </source>
</evidence>
<feature type="domain" description="Response regulatory" evidence="4">
    <location>
        <begin position="10"/>
        <end position="134"/>
    </location>
</feature>
<evidence type="ECO:0000256" key="3">
    <source>
        <dbReference type="SAM" id="MobiDB-lite"/>
    </source>
</evidence>
<evidence type="ECO:0000313" key="5">
    <source>
        <dbReference type="EMBL" id="AMD89210.1"/>
    </source>
</evidence>
<feature type="compositionally biased region" description="Low complexity" evidence="3">
    <location>
        <begin position="377"/>
        <end position="399"/>
    </location>
</feature>
<dbReference type="InterPro" id="IPR011990">
    <property type="entry name" value="TPR-like_helical_dom_sf"/>
</dbReference>
<dbReference type="PANTHER" id="PTHR44591:SF3">
    <property type="entry name" value="RESPONSE REGULATORY DOMAIN-CONTAINING PROTEIN"/>
    <property type="match status" value="1"/>
</dbReference>
<evidence type="ECO:0000256" key="1">
    <source>
        <dbReference type="ARBA" id="ARBA00022553"/>
    </source>
</evidence>
<keyword evidence="1" id="KW-0597">Phosphoprotein</keyword>
<dbReference type="KEGG" id="dfi:AXF13_03265"/>
<evidence type="ECO:0000259" key="4">
    <source>
        <dbReference type="PROSITE" id="PS50110"/>
    </source>
</evidence>
<dbReference type="Proteomes" id="UP000069241">
    <property type="component" value="Chromosome"/>
</dbReference>
<dbReference type="InterPro" id="IPR011006">
    <property type="entry name" value="CheY-like_superfamily"/>
</dbReference>
<dbReference type="EMBL" id="CP014229">
    <property type="protein sequence ID" value="AMD89210.1"/>
    <property type="molecule type" value="Genomic_DNA"/>
</dbReference>
<sequence>MTSRNSSLPGVLLLSESEALAALDRRALRDAGVARIRVMTSGIQAARILAGLATDSQGFQPDIIVCGQKLADMDGEQFCAILRLHPRLLAVPILLILPNDSEVEQLRTLGCGASALLGRPYSVTSLKEQLVTLAASQPRLTQLQQAARYTDTKAFDAAVATYGILLKPVRQPEDYFRVGMQCLQQNRWNNAINAFQRALRNAQIKGEAELGMAVAWKGKGDLSRFRAWLAKAAATFVRARRWHRARAAYARLLQEDPTAKSPFLSQARQLMRQGLYDEAADTLAQGFEVTPKAQVCDKIAQTCLAADEPERMLRDLEASLGRAMGARGNRLSDDIRDSLEALVREQENRRRQAAAERQWKVSRLLAGQKEDAEETEAAPAPEATAESETKPATEAQVETPETETPEQAAPKSPAAGRARTSRIIATSVMPPEEGASRPALDLGLDELPPPGGARPGAGANGRGANRSGSPDQTGILSPLSEAEATSGLFTGRPRLNEFLSVMKLTWKLARRDKK</sequence>
<proteinExistence type="predicted"/>
<protein>
    <submittedName>
        <fullName evidence="5">Histidine kinase</fullName>
    </submittedName>
</protein>
<dbReference type="AlphaFoldDB" id="A0A109W3T1"/>
<reference evidence="6" key="1">
    <citation type="submission" date="2016-02" db="EMBL/GenBank/DDBJ databases">
        <authorList>
            <person name="Holder M.E."/>
            <person name="Ajami N.J."/>
            <person name="Petrosino J.F."/>
        </authorList>
    </citation>
    <scope>NUCLEOTIDE SEQUENCE [LARGE SCALE GENOMIC DNA]</scope>
    <source>
        <strain evidence="6">CCUG 45958</strain>
    </source>
</reference>
<keyword evidence="6" id="KW-1185">Reference proteome</keyword>